<dbReference type="AlphaFoldDB" id="A0A8E2QXP5"/>
<protein>
    <submittedName>
        <fullName evidence="2">Uncharacterized protein</fullName>
    </submittedName>
</protein>
<comment type="caution">
    <text evidence="2">The sequence shown here is derived from an EMBL/GenBank/DDBJ whole genome shotgun (WGS) entry which is preliminary data.</text>
</comment>
<organism evidence="2 3">
    <name type="scientific">Entomoplasma ellychniae</name>
    <dbReference type="NCBI Taxonomy" id="2114"/>
    <lineage>
        <taxon>Bacteria</taxon>
        <taxon>Bacillati</taxon>
        <taxon>Mycoplasmatota</taxon>
        <taxon>Mollicutes</taxon>
        <taxon>Entomoplasmatales</taxon>
        <taxon>Entomoplasmataceae</taxon>
        <taxon>Entomoplasma</taxon>
    </lineage>
</organism>
<evidence type="ECO:0000313" key="3">
    <source>
        <dbReference type="Proteomes" id="UP000239010"/>
    </source>
</evidence>
<dbReference type="PROSITE" id="PS51257">
    <property type="entry name" value="PROKAR_LIPOPROTEIN"/>
    <property type="match status" value="1"/>
</dbReference>
<gene>
    <name evidence="2" type="ORF">EELLY_v1c01850</name>
</gene>
<keyword evidence="3" id="KW-1185">Reference proteome</keyword>
<dbReference type="Proteomes" id="UP000239010">
    <property type="component" value="Unassembled WGS sequence"/>
</dbReference>
<feature type="chain" id="PRO_5034457389" evidence="1">
    <location>
        <begin position="21"/>
        <end position="347"/>
    </location>
</feature>
<accession>A0A8E2QXP5</accession>
<sequence>MKKLLIILGALTLTATPSLVVVSCSNNVAETVNQFIELADGTRPTFKGVNEIDKKGSTLVYYIGGADNYSSLSFEYALKQATNTENLTDAFAVLNNGTDASTGAVKAFKDLGKLTSLGNDAGIQEVSTKWNKSNSRHEFINKTENVIFSKEALGTDIKIAGYQASSIDNLWTSKVTKKILSDWLTPSIARMTYDITLETNNQKLAEANTKTKKNELFDGAQTLIETKVKELSESKGPIFLIIRNGELIGYLNGYTVYNEVDKVILQKDQDAFKDKGRSYDSKDIENMFKTWNETLAFSNVESNNKSILQDIYKKEGTSKFSFNDSGLEPYKKFIEKWDEGVLNRIPD</sequence>
<dbReference type="EMBL" id="PHND01000001">
    <property type="protein sequence ID" value="PPE04505.1"/>
    <property type="molecule type" value="Genomic_DNA"/>
</dbReference>
<dbReference type="RefSeq" id="WP_104205654.1">
    <property type="nucleotide sequence ID" value="NZ_PHND01000001.1"/>
</dbReference>
<evidence type="ECO:0000313" key="2">
    <source>
        <dbReference type="EMBL" id="PPE04505.1"/>
    </source>
</evidence>
<name>A0A8E2QXP5_9MOLU</name>
<dbReference type="NCBIfam" id="NF038029">
    <property type="entry name" value="LP_plasma"/>
    <property type="match status" value="1"/>
</dbReference>
<keyword evidence="1" id="KW-0732">Signal</keyword>
<dbReference type="InterPro" id="IPR054816">
    <property type="entry name" value="Lipoprotein_mollicutes-type_CS"/>
</dbReference>
<evidence type="ECO:0000256" key="1">
    <source>
        <dbReference type="SAM" id="SignalP"/>
    </source>
</evidence>
<proteinExistence type="predicted"/>
<reference evidence="2 3" key="1">
    <citation type="submission" date="2017-11" db="EMBL/GenBank/DDBJ databases">
        <title>Genome sequence of Entomoplasma ellychniae ELCN-1 (ATCC 43707).</title>
        <authorList>
            <person name="Lo W.-S."/>
            <person name="Gasparich G.E."/>
            <person name="Kuo C.-H."/>
        </authorList>
    </citation>
    <scope>NUCLEOTIDE SEQUENCE [LARGE SCALE GENOMIC DNA]</scope>
    <source>
        <strain evidence="2 3">ELCN-1</strain>
    </source>
</reference>
<feature type="signal peptide" evidence="1">
    <location>
        <begin position="1"/>
        <end position="20"/>
    </location>
</feature>
<dbReference type="NCBIfam" id="NF045726">
    <property type="entry name" value="XXplasma_LP"/>
    <property type="match status" value="1"/>
</dbReference>